<keyword evidence="3" id="KW-1185">Reference proteome</keyword>
<organism evidence="2 3">
    <name type="scientific">Paraglaciecola polaris LMG 21857</name>
    <dbReference type="NCBI Taxonomy" id="1129793"/>
    <lineage>
        <taxon>Bacteria</taxon>
        <taxon>Pseudomonadati</taxon>
        <taxon>Pseudomonadota</taxon>
        <taxon>Gammaproteobacteria</taxon>
        <taxon>Alteromonadales</taxon>
        <taxon>Alteromonadaceae</taxon>
        <taxon>Paraglaciecola</taxon>
    </lineage>
</organism>
<feature type="transmembrane region" description="Helical" evidence="1">
    <location>
        <begin position="230"/>
        <end position="251"/>
    </location>
</feature>
<feature type="transmembrane region" description="Helical" evidence="1">
    <location>
        <begin position="366"/>
        <end position="385"/>
    </location>
</feature>
<dbReference type="STRING" id="1129793.GPLA_4636"/>
<dbReference type="Proteomes" id="UP000006322">
    <property type="component" value="Unassembled WGS sequence"/>
</dbReference>
<sequence length="430" mass="46377">MKLTRIMALLGPGIVWAATSIGVSHIVQATRAGADFGFALLGFILLAHVVKYPFFLFGPKYAGLTGKSLLDGYRSVGKWAFYLFLALTFLTMFFVQSGVTIVTAALAMNLFGDVLSLSQWAALVLGIVCAVLLIGHYKVLNTMLKWMMLILVVCSVIAWFAAIGRLGFTPSVDAPTISLGAAASIAFIVALIGWMPTAIEVSVWHSLWILSRGAKPGAENAKNATTDFNIGYGVSLLLAIIFLWLGALLMFGQGDGFADSAAAFAGQLVSIYSTALGDWSWLLMAIVTFVALFSTTFAVADGFPQVWKRAYELNRDKATNTNLAPTQTSPAAPKSRGGGIVYLLSLAILAIGSWWIITDFSADIKALLDFVTTVSFVSAPIYAWLNYKVMMGADVSPEHKPQGAFRIYTLTCLTILTLFSVFFVCWKTLG</sequence>
<feature type="transmembrane region" description="Helical" evidence="1">
    <location>
        <begin position="180"/>
        <end position="210"/>
    </location>
</feature>
<evidence type="ECO:0000313" key="3">
    <source>
        <dbReference type="Proteomes" id="UP000006322"/>
    </source>
</evidence>
<comment type="caution">
    <text evidence="2">The sequence shown here is derived from an EMBL/GenBank/DDBJ whole genome shotgun (WGS) entry which is preliminary data.</text>
</comment>
<evidence type="ECO:0000313" key="2">
    <source>
        <dbReference type="EMBL" id="GAC35510.1"/>
    </source>
</evidence>
<gene>
    <name evidence="2" type="ORF">GPLA_4636</name>
</gene>
<accession>K7AJN9</accession>
<keyword evidence="1" id="KW-0472">Membrane</keyword>
<dbReference type="RefSeq" id="WP_007107272.1">
    <property type="nucleotide sequence ID" value="NZ_BAER01000138.1"/>
</dbReference>
<keyword evidence="1" id="KW-0812">Transmembrane</keyword>
<keyword evidence="1" id="KW-1133">Transmembrane helix</keyword>
<dbReference type="EMBL" id="BAER01000138">
    <property type="protein sequence ID" value="GAC35510.1"/>
    <property type="molecule type" value="Genomic_DNA"/>
</dbReference>
<feature type="transmembrane region" description="Helical" evidence="1">
    <location>
        <begin position="79"/>
        <end position="108"/>
    </location>
</feature>
<feature type="transmembrane region" description="Helical" evidence="1">
    <location>
        <begin position="146"/>
        <end position="168"/>
    </location>
</feature>
<feature type="transmembrane region" description="Helical" evidence="1">
    <location>
        <begin position="339"/>
        <end position="357"/>
    </location>
</feature>
<name>K7AJN9_9ALTE</name>
<dbReference type="AlphaFoldDB" id="K7AJN9"/>
<feature type="transmembrane region" description="Helical" evidence="1">
    <location>
        <begin position="114"/>
        <end position="134"/>
    </location>
</feature>
<protein>
    <submittedName>
        <fullName evidence="2">Transporter</fullName>
    </submittedName>
</protein>
<feature type="transmembrane region" description="Helical" evidence="1">
    <location>
        <begin position="405"/>
        <end position="426"/>
    </location>
</feature>
<dbReference type="OrthoDB" id="4858698at2"/>
<feature type="transmembrane region" description="Helical" evidence="1">
    <location>
        <begin position="281"/>
        <end position="300"/>
    </location>
</feature>
<proteinExistence type="predicted"/>
<evidence type="ECO:0000256" key="1">
    <source>
        <dbReference type="SAM" id="Phobius"/>
    </source>
</evidence>
<feature type="transmembrane region" description="Helical" evidence="1">
    <location>
        <begin position="39"/>
        <end position="58"/>
    </location>
</feature>
<reference evidence="3" key="1">
    <citation type="journal article" date="2014" name="Environ. Microbiol.">
        <title>Comparative genomics of the marine bacterial genus Glaciecola reveals the high degree of genomic diversity and genomic characteristic for cold adaptation.</title>
        <authorList>
            <person name="Qin Q.L."/>
            <person name="Xie B.B."/>
            <person name="Yu Y."/>
            <person name="Shu Y.L."/>
            <person name="Rong J.C."/>
            <person name="Zhang Y.J."/>
            <person name="Zhao D.L."/>
            <person name="Chen X.L."/>
            <person name="Zhang X.Y."/>
            <person name="Chen B."/>
            <person name="Zhou B.C."/>
            <person name="Zhang Y.Z."/>
        </authorList>
    </citation>
    <scope>NUCLEOTIDE SEQUENCE [LARGE SCALE GENOMIC DNA]</scope>
    <source>
        <strain evidence="3">LMG 21857</strain>
    </source>
</reference>